<dbReference type="InterPro" id="IPR004088">
    <property type="entry name" value="KH_dom_type_1"/>
</dbReference>
<dbReference type="InterPro" id="IPR004087">
    <property type="entry name" value="KH_dom"/>
</dbReference>
<feature type="compositionally biased region" description="Basic residues" evidence="2">
    <location>
        <begin position="76"/>
        <end position="92"/>
    </location>
</feature>
<dbReference type="GO" id="GO:0003723">
    <property type="term" value="F:RNA binding"/>
    <property type="evidence" value="ECO:0007669"/>
    <property type="project" value="UniProtKB-UniRule"/>
</dbReference>
<dbReference type="SUPFAM" id="SSF54791">
    <property type="entry name" value="Eukaryotic type KH-domain (KH-domain type I)"/>
    <property type="match status" value="1"/>
</dbReference>
<feature type="region of interest" description="Disordered" evidence="2">
    <location>
        <begin position="48"/>
        <end position="218"/>
    </location>
</feature>
<dbReference type="PROSITE" id="PS50084">
    <property type="entry name" value="KH_TYPE_1"/>
    <property type="match status" value="1"/>
</dbReference>
<dbReference type="InterPro" id="IPR036612">
    <property type="entry name" value="KH_dom_type_1_sf"/>
</dbReference>
<protein>
    <recommendedName>
        <fullName evidence="3">K Homology domain-containing protein</fullName>
    </recommendedName>
</protein>
<feature type="compositionally biased region" description="Basic and acidic residues" evidence="2">
    <location>
        <begin position="93"/>
        <end position="118"/>
    </location>
</feature>
<dbReference type="EMBL" id="HBFQ01063232">
    <property type="protein sequence ID" value="CAD8870392.1"/>
    <property type="molecule type" value="Transcribed_RNA"/>
</dbReference>
<evidence type="ECO:0000259" key="3">
    <source>
        <dbReference type="SMART" id="SM00322"/>
    </source>
</evidence>
<organism evidence="4">
    <name type="scientific">Noctiluca scintillans</name>
    <name type="common">Sea sparkle</name>
    <name type="synonym">Red tide dinoflagellate</name>
    <dbReference type="NCBI Taxonomy" id="2966"/>
    <lineage>
        <taxon>Eukaryota</taxon>
        <taxon>Sar</taxon>
        <taxon>Alveolata</taxon>
        <taxon>Dinophyceae</taxon>
        <taxon>Noctilucales</taxon>
        <taxon>Noctilucaceae</taxon>
        <taxon>Noctiluca</taxon>
    </lineage>
</organism>
<feature type="region of interest" description="Disordered" evidence="2">
    <location>
        <begin position="1"/>
        <end position="31"/>
    </location>
</feature>
<dbReference type="SMART" id="SM00322">
    <property type="entry name" value="KH"/>
    <property type="match status" value="1"/>
</dbReference>
<dbReference type="AlphaFoldDB" id="A0A7S1B0P5"/>
<sequence>MRRFSGDRLGFQGVGGLIEDSARRHRAESKKRFEKVLDVFLDRLPAWRCGQRDAGRSVPSQSPDRGDGWDAGGPSRRARHRSRTRSRSRGRRKDKEKDKKEKKKKEDEKTERTGDMSRSRSRGRKEKKSGRDRSPDGHSPARTGRGSFLQAPASVPSIAQAPRPEIAPTRPAPPPGPAPPAGAGGEVPEWLSDLFQPPPPPETAAPLPAPHAHRPQSREIMVPQSLVSRLIGKGGDVIMGICHASGADVKVRQETKDLGYSLAVITGRLEAIDAAEAMVTQRLGMAAAASAKMSSPAGALISTSNVIPPTPVPLT</sequence>
<evidence type="ECO:0000256" key="1">
    <source>
        <dbReference type="PROSITE-ProRule" id="PRU00117"/>
    </source>
</evidence>
<feature type="compositionally biased region" description="Pro residues" evidence="2">
    <location>
        <begin position="196"/>
        <end position="209"/>
    </location>
</feature>
<gene>
    <name evidence="4" type="ORF">NSCI0253_LOCUS44749</name>
</gene>
<accession>A0A7S1B0P5</accession>
<name>A0A7S1B0P5_NOCSC</name>
<feature type="compositionally biased region" description="Basic residues" evidence="2">
    <location>
        <begin position="119"/>
        <end position="128"/>
    </location>
</feature>
<proteinExistence type="predicted"/>
<reference evidence="4" key="1">
    <citation type="submission" date="2021-01" db="EMBL/GenBank/DDBJ databases">
        <authorList>
            <person name="Corre E."/>
            <person name="Pelletier E."/>
            <person name="Niang G."/>
            <person name="Scheremetjew M."/>
            <person name="Finn R."/>
            <person name="Kale V."/>
            <person name="Holt S."/>
            <person name="Cochrane G."/>
            <person name="Meng A."/>
            <person name="Brown T."/>
            <person name="Cohen L."/>
        </authorList>
    </citation>
    <scope>NUCLEOTIDE SEQUENCE</scope>
</reference>
<dbReference type="CDD" id="cd00105">
    <property type="entry name" value="KH-I"/>
    <property type="match status" value="1"/>
</dbReference>
<keyword evidence="1" id="KW-0694">RNA-binding</keyword>
<dbReference type="Gene3D" id="3.30.1370.10">
    <property type="entry name" value="K Homology domain, type 1"/>
    <property type="match status" value="1"/>
</dbReference>
<evidence type="ECO:0000256" key="2">
    <source>
        <dbReference type="SAM" id="MobiDB-lite"/>
    </source>
</evidence>
<feature type="domain" description="K Homology" evidence="3">
    <location>
        <begin position="214"/>
        <end position="284"/>
    </location>
</feature>
<dbReference type="Pfam" id="PF00013">
    <property type="entry name" value="KH_1"/>
    <property type="match status" value="1"/>
</dbReference>
<feature type="compositionally biased region" description="Pro residues" evidence="2">
    <location>
        <begin position="170"/>
        <end position="180"/>
    </location>
</feature>
<evidence type="ECO:0000313" key="4">
    <source>
        <dbReference type="EMBL" id="CAD8870392.1"/>
    </source>
</evidence>